<keyword evidence="3" id="KW-1185">Reference proteome</keyword>
<gene>
    <name evidence="2" type="ORF">E2C01_075664</name>
</gene>
<keyword evidence="1" id="KW-0812">Transmembrane</keyword>
<evidence type="ECO:0000313" key="2">
    <source>
        <dbReference type="EMBL" id="MPC81064.1"/>
    </source>
</evidence>
<evidence type="ECO:0000256" key="1">
    <source>
        <dbReference type="SAM" id="Phobius"/>
    </source>
</evidence>
<dbReference type="AlphaFoldDB" id="A0A5B7IKV5"/>
<proteinExistence type="predicted"/>
<name>A0A5B7IKV5_PORTR</name>
<dbReference type="Proteomes" id="UP000324222">
    <property type="component" value="Unassembled WGS sequence"/>
</dbReference>
<keyword evidence="1" id="KW-0472">Membrane</keyword>
<protein>
    <submittedName>
        <fullName evidence="2">Uncharacterized protein</fullName>
    </submittedName>
</protein>
<dbReference type="EMBL" id="VSRR010055812">
    <property type="protein sequence ID" value="MPC81064.1"/>
    <property type="molecule type" value="Genomic_DNA"/>
</dbReference>
<feature type="transmembrane region" description="Helical" evidence="1">
    <location>
        <begin position="42"/>
        <end position="63"/>
    </location>
</feature>
<evidence type="ECO:0000313" key="3">
    <source>
        <dbReference type="Proteomes" id="UP000324222"/>
    </source>
</evidence>
<sequence length="90" mass="10238">MVRRSRSCLASAALPQKSHISTEQWFDVCPRWRQQPQNGGDTLVFVSRHLLFLAVLFLPVSLLRVAGEGLGSDEGDQVERRRCCQVRQGW</sequence>
<accession>A0A5B7IKV5</accession>
<comment type="caution">
    <text evidence="2">The sequence shown here is derived from an EMBL/GenBank/DDBJ whole genome shotgun (WGS) entry which is preliminary data.</text>
</comment>
<reference evidence="2 3" key="1">
    <citation type="submission" date="2019-05" db="EMBL/GenBank/DDBJ databases">
        <title>Another draft genome of Portunus trituberculatus and its Hox gene families provides insights of decapod evolution.</title>
        <authorList>
            <person name="Jeong J.-H."/>
            <person name="Song I."/>
            <person name="Kim S."/>
            <person name="Choi T."/>
            <person name="Kim D."/>
            <person name="Ryu S."/>
            <person name="Kim W."/>
        </authorList>
    </citation>
    <scope>NUCLEOTIDE SEQUENCE [LARGE SCALE GENOMIC DNA]</scope>
    <source>
        <tissue evidence="2">Muscle</tissue>
    </source>
</reference>
<organism evidence="2 3">
    <name type="scientific">Portunus trituberculatus</name>
    <name type="common">Swimming crab</name>
    <name type="synonym">Neptunus trituberculatus</name>
    <dbReference type="NCBI Taxonomy" id="210409"/>
    <lineage>
        <taxon>Eukaryota</taxon>
        <taxon>Metazoa</taxon>
        <taxon>Ecdysozoa</taxon>
        <taxon>Arthropoda</taxon>
        <taxon>Crustacea</taxon>
        <taxon>Multicrustacea</taxon>
        <taxon>Malacostraca</taxon>
        <taxon>Eumalacostraca</taxon>
        <taxon>Eucarida</taxon>
        <taxon>Decapoda</taxon>
        <taxon>Pleocyemata</taxon>
        <taxon>Brachyura</taxon>
        <taxon>Eubrachyura</taxon>
        <taxon>Portunoidea</taxon>
        <taxon>Portunidae</taxon>
        <taxon>Portuninae</taxon>
        <taxon>Portunus</taxon>
    </lineage>
</organism>
<keyword evidence="1" id="KW-1133">Transmembrane helix</keyword>